<dbReference type="Proteomes" id="UP000006055">
    <property type="component" value="Chromosome"/>
</dbReference>
<evidence type="ECO:0008006" key="3">
    <source>
        <dbReference type="Google" id="ProtNLM"/>
    </source>
</evidence>
<organism evidence="1 2">
    <name type="scientific">Desulfomonile tiedjei (strain ATCC 49306 / DSM 6799 / DCB-1)</name>
    <dbReference type="NCBI Taxonomy" id="706587"/>
    <lineage>
        <taxon>Bacteria</taxon>
        <taxon>Pseudomonadati</taxon>
        <taxon>Thermodesulfobacteriota</taxon>
        <taxon>Desulfomonilia</taxon>
        <taxon>Desulfomonilales</taxon>
        <taxon>Desulfomonilaceae</taxon>
        <taxon>Desulfomonile</taxon>
    </lineage>
</organism>
<evidence type="ECO:0000313" key="1">
    <source>
        <dbReference type="EMBL" id="AFM25852.1"/>
    </source>
</evidence>
<dbReference type="HOGENOM" id="CLU_2449834_0_0_7"/>
<gene>
    <name evidence="1" type="ordered locus">Desti_3191</name>
</gene>
<sequence length="89" mass="10026">MPLIVEQDSALSSVASRVAEEGERVRLKVGDREIAVISLEDLDFLEDVENKLDLLDALEALKEASEDKRLIPWEELLKDLGRNHKDDGL</sequence>
<accession>I4C8G1</accession>
<dbReference type="EMBL" id="CP003360">
    <property type="protein sequence ID" value="AFM25852.1"/>
    <property type="molecule type" value="Genomic_DNA"/>
</dbReference>
<reference evidence="2" key="1">
    <citation type="submission" date="2012-06" db="EMBL/GenBank/DDBJ databases">
        <title>Complete sequence of chromosome of Desulfomonile tiedjei DSM 6799.</title>
        <authorList>
            <person name="Lucas S."/>
            <person name="Copeland A."/>
            <person name="Lapidus A."/>
            <person name="Glavina del Rio T."/>
            <person name="Dalin E."/>
            <person name="Tice H."/>
            <person name="Bruce D."/>
            <person name="Goodwin L."/>
            <person name="Pitluck S."/>
            <person name="Peters L."/>
            <person name="Ovchinnikova G."/>
            <person name="Zeytun A."/>
            <person name="Lu M."/>
            <person name="Kyrpides N."/>
            <person name="Mavromatis K."/>
            <person name="Ivanova N."/>
            <person name="Brettin T."/>
            <person name="Detter J.C."/>
            <person name="Han C."/>
            <person name="Larimer F."/>
            <person name="Land M."/>
            <person name="Hauser L."/>
            <person name="Markowitz V."/>
            <person name="Cheng J.-F."/>
            <person name="Hugenholtz P."/>
            <person name="Woyke T."/>
            <person name="Wu D."/>
            <person name="Spring S."/>
            <person name="Schroeder M."/>
            <person name="Brambilla E."/>
            <person name="Klenk H.-P."/>
            <person name="Eisen J.A."/>
        </authorList>
    </citation>
    <scope>NUCLEOTIDE SEQUENCE [LARGE SCALE GENOMIC DNA]</scope>
    <source>
        <strain evidence="2">ATCC 49306 / DSM 6799 / DCB-1</strain>
    </source>
</reference>
<protein>
    <recommendedName>
        <fullName evidence="3">Antitoxin</fullName>
    </recommendedName>
</protein>
<proteinExistence type="predicted"/>
<evidence type="ECO:0000313" key="2">
    <source>
        <dbReference type="Proteomes" id="UP000006055"/>
    </source>
</evidence>
<dbReference type="AlphaFoldDB" id="I4C8G1"/>
<keyword evidence="2" id="KW-1185">Reference proteome</keyword>
<dbReference type="RefSeq" id="WP_014810989.1">
    <property type="nucleotide sequence ID" value="NC_018025.1"/>
</dbReference>
<name>I4C8G1_DESTA</name>
<dbReference type="KEGG" id="dti:Desti_3191"/>